<accession>A0A6G1GY08</accession>
<dbReference type="Proteomes" id="UP000800041">
    <property type="component" value="Unassembled WGS sequence"/>
</dbReference>
<dbReference type="EMBL" id="ML977160">
    <property type="protein sequence ID" value="KAF1985815.1"/>
    <property type="molecule type" value="Genomic_DNA"/>
</dbReference>
<organism evidence="2 3">
    <name type="scientific">Aulographum hederae CBS 113979</name>
    <dbReference type="NCBI Taxonomy" id="1176131"/>
    <lineage>
        <taxon>Eukaryota</taxon>
        <taxon>Fungi</taxon>
        <taxon>Dikarya</taxon>
        <taxon>Ascomycota</taxon>
        <taxon>Pezizomycotina</taxon>
        <taxon>Dothideomycetes</taxon>
        <taxon>Pleosporomycetidae</taxon>
        <taxon>Aulographales</taxon>
        <taxon>Aulographaceae</taxon>
    </lineage>
</organism>
<name>A0A6G1GY08_9PEZI</name>
<feature type="region of interest" description="Disordered" evidence="1">
    <location>
        <begin position="185"/>
        <end position="212"/>
    </location>
</feature>
<sequence length="212" mass="22698">MDERVLLSLVQPRCDASDMMKTMSAGALFGPLCQLGCCASTCTRYVSLGAELRPACQRQAESASRGDPSGFEGRDGGRQRCFTYLPASSAASRQQAGPILEVAMVTPLGLAWKGVRAQGVVSSFFASPPRCTALTGIRSSEAVASLQTITPRSPRCLHPEVSPGFACVGWTRRCAGQCSKQPCFGERPPSQRHSTTSHHPSPELLPLQHSQY</sequence>
<evidence type="ECO:0000313" key="2">
    <source>
        <dbReference type="EMBL" id="KAF1985815.1"/>
    </source>
</evidence>
<feature type="region of interest" description="Disordered" evidence="1">
    <location>
        <begin position="58"/>
        <end position="77"/>
    </location>
</feature>
<proteinExistence type="predicted"/>
<gene>
    <name evidence="2" type="ORF">K402DRAFT_101280</name>
</gene>
<protein>
    <submittedName>
        <fullName evidence="2">Uncharacterized protein</fullName>
    </submittedName>
</protein>
<keyword evidence="3" id="KW-1185">Reference proteome</keyword>
<reference evidence="2" key="1">
    <citation type="journal article" date="2020" name="Stud. Mycol.">
        <title>101 Dothideomycetes genomes: a test case for predicting lifestyles and emergence of pathogens.</title>
        <authorList>
            <person name="Haridas S."/>
            <person name="Albert R."/>
            <person name="Binder M."/>
            <person name="Bloem J."/>
            <person name="Labutti K."/>
            <person name="Salamov A."/>
            <person name="Andreopoulos B."/>
            <person name="Baker S."/>
            <person name="Barry K."/>
            <person name="Bills G."/>
            <person name="Bluhm B."/>
            <person name="Cannon C."/>
            <person name="Castanera R."/>
            <person name="Culley D."/>
            <person name="Daum C."/>
            <person name="Ezra D."/>
            <person name="Gonzalez J."/>
            <person name="Henrissat B."/>
            <person name="Kuo A."/>
            <person name="Liang C."/>
            <person name="Lipzen A."/>
            <person name="Lutzoni F."/>
            <person name="Magnuson J."/>
            <person name="Mondo S."/>
            <person name="Nolan M."/>
            <person name="Ohm R."/>
            <person name="Pangilinan J."/>
            <person name="Park H.-J."/>
            <person name="Ramirez L."/>
            <person name="Alfaro M."/>
            <person name="Sun H."/>
            <person name="Tritt A."/>
            <person name="Yoshinaga Y."/>
            <person name="Zwiers L.-H."/>
            <person name="Turgeon B."/>
            <person name="Goodwin S."/>
            <person name="Spatafora J."/>
            <person name="Crous P."/>
            <person name="Grigoriev I."/>
        </authorList>
    </citation>
    <scope>NUCLEOTIDE SEQUENCE</scope>
    <source>
        <strain evidence="2">CBS 113979</strain>
    </source>
</reference>
<evidence type="ECO:0000256" key="1">
    <source>
        <dbReference type="SAM" id="MobiDB-lite"/>
    </source>
</evidence>
<dbReference type="AlphaFoldDB" id="A0A6G1GY08"/>
<evidence type="ECO:0000313" key="3">
    <source>
        <dbReference type="Proteomes" id="UP000800041"/>
    </source>
</evidence>